<proteinExistence type="predicted"/>
<dbReference type="HOGENOM" id="CLU_006586_18_0_11"/>
<dbReference type="Gene3D" id="3.40.50.1820">
    <property type="entry name" value="alpha/beta hydrolase"/>
    <property type="match status" value="1"/>
</dbReference>
<evidence type="ECO:0000313" key="3">
    <source>
        <dbReference type="Proteomes" id="UP000023703"/>
    </source>
</evidence>
<dbReference type="InterPro" id="IPR050309">
    <property type="entry name" value="Type-B_Carboxylest/Lipase"/>
</dbReference>
<dbReference type="EMBL" id="CP006842">
    <property type="protein sequence ID" value="AHW64508.1"/>
    <property type="molecule type" value="Genomic_DNA"/>
</dbReference>
<reference evidence="2 3" key="1">
    <citation type="journal article" date="2015" name="Int. J. Syst. Evol. Microbiol.">
        <title>Revisiting Corynebacterium glyciniphilum (ex Kubota et al., 1972) sp. nov., nom. rev., isolated from putrefied banana.</title>
        <authorList>
            <person name="Al-Dilaimi A."/>
            <person name="Bednarz H."/>
            <person name="Lomker A."/>
            <person name="Niehaus K."/>
            <person name="Kalinowski J."/>
            <person name="Ruckert C."/>
        </authorList>
    </citation>
    <scope>NUCLEOTIDE SEQUENCE [LARGE SCALE GENOMIC DNA]</scope>
    <source>
        <strain evidence="2">AJ 3170</strain>
    </source>
</reference>
<feature type="domain" description="Carboxylesterase type B" evidence="1">
    <location>
        <begin position="10"/>
        <end position="155"/>
    </location>
</feature>
<sequence length="429" mass="46757">MRATHTATVTCPAEVTDHSHPVMVWVHGGRFETGHADEPWYDGAALAREGCVVVSLNYRKRFEGFLPLDSLDDNDVASTGGHRTPDFRGVGDLLLGLRWVRDGIADVGGDPGQVTLAGQSAGGALVAWLLTDQRAAGLFHRAVMMSPGAPRRGWTRRHLTTRLALRSRRRPTAERMGALSSEELTSAYRRFARLHAADCAVGVYPFSLAQMRPVPVIVGTMHDEFVRFPGVRQVDTVLRRTVGRLGLPRVVEAWLVAPAMTGLGVPLRHLAAWCRYVASTPPVRPLGRTVGDRTIRRWASAFAEALADAGAPVWAYEFRGGDHLAQHCAELPLLFDTLTAGRAEVEETCGPDAEHRLGGSDGVGAQFRSAIVAFVHGGRPDWDRFRGPTRLARIFDMSGAADSSPCTRQSEDPWRAVRTLLGPLYAGRP</sequence>
<name>X5DMZ0_9CORY</name>
<dbReference type="AlphaFoldDB" id="X5DMZ0"/>
<dbReference type="SUPFAM" id="SSF53474">
    <property type="entry name" value="alpha/beta-Hydrolases"/>
    <property type="match status" value="1"/>
</dbReference>
<dbReference type="Pfam" id="PF00135">
    <property type="entry name" value="COesterase"/>
    <property type="match status" value="1"/>
</dbReference>
<dbReference type="InterPro" id="IPR029058">
    <property type="entry name" value="AB_hydrolase_fold"/>
</dbReference>
<dbReference type="eggNOG" id="COG2272">
    <property type="taxonomic scope" value="Bacteria"/>
</dbReference>
<dbReference type="STRING" id="1404245.CGLY_10315"/>
<gene>
    <name evidence="2" type="ORF">CGLY_10315</name>
</gene>
<dbReference type="KEGG" id="cgy:CGLY_10315"/>
<dbReference type="Proteomes" id="UP000023703">
    <property type="component" value="Chromosome"/>
</dbReference>
<protein>
    <submittedName>
        <fullName evidence="2">Putative type-B carboxylesterase/lipase</fullName>
    </submittedName>
</protein>
<organism evidence="2 3">
    <name type="scientific">Corynebacterium glyciniphilum AJ 3170</name>
    <dbReference type="NCBI Taxonomy" id="1404245"/>
    <lineage>
        <taxon>Bacteria</taxon>
        <taxon>Bacillati</taxon>
        <taxon>Actinomycetota</taxon>
        <taxon>Actinomycetes</taxon>
        <taxon>Mycobacteriales</taxon>
        <taxon>Corynebacteriaceae</taxon>
        <taxon>Corynebacterium</taxon>
    </lineage>
</organism>
<dbReference type="PANTHER" id="PTHR11559">
    <property type="entry name" value="CARBOXYLESTERASE"/>
    <property type="match status" value="1"/>
</dbReference>
<evidence type="ECO:0000259" key="1">
    <source>
        <dbReference type="Pfam" id="PF00135"/>
    </source>
</evidence>
<dbReference type="InterPro" id="IPR002018">
    <property type="entry name" value="CarbesteraseB"/>
</dbReference>
<keyword evidence="3" id="KW-1185">Reference proteome</keyword>
<evidence type="ECO:0000313" key="2">
    <source>
        <dbReference type="EMBL" id="AHW64508.1"/>
    </source>
</evidence>
<accession>X5DMZ0</accession>